<gene>
    <name evidence="6" type="ORF">P5G51_004170</name>
</gene>
<keyword evidence="7" id="KW-1185">Reference proteome</keyword>
<comment type="similarity">
    <text evidence="1">Belongs to the metallo-dependent hydrolases superfamily. CpsB/CapC family.</text>
</comment>
<dbReference type="PANTHER" id="PTHR39181">
    <property type="entry name" value="TYROSINE-PROTEIN PHOSPHATASE YWQE"/>
    <property type="match status" value="1"/>
</dbReference>
<comment type="caution">
    <text evidence="6">The sequence shown here is derived from an EMBL/GenBank/DDBJ whole genome shotgun (WGS) entry which is preliminary data.</text>
</comment>
<comment type="catalytic activity">
    <reaction evidence="5">
        <text>O-phospho-L-tyrosyl-[protein] + H2O = L-tyrosyl-[protein] + phosphate</text>
        <dbReference type="Rhea" id="RHEA:10684"/>
        <dbReference type="Rhea" id="RHEA-COMP:10136"/>
        <dbReference type="Rhea" id="RHEA-COMP:20101"/>
        <dbReference type="ChEBI" id="CHEBI:15377"/>
        <dbReference type="ChEBI" id="CHEBI:43474"/>
        <dbReference type="ChEBI" id="CHEBI:46858"/>
        <dbReference type="ChEBI" id="CHEBI:61978"/>
        <dbReference type="EC" id="3.1.3.48"/>
    </reaction>
</comment>
<evidence type="ECO:0000256" key="1">
    <source>
        <dbReference type="ARBA" id="ARBA00005750"/>
    </source>
</evidence>
<evidence type="ECO:0000256" key="5">
    <source>
        <dbReference type="ARBA" id="ARBA00051722"/>
    </source>
</evidence>
<evidence type="ECO:0000313" key="6">
    <source>
        <dbReference type="EMBL" id="MDY0404703.1"/>
    </source>
</evidence>
<dbReference type="GO" id="GO:0004725">
    <property type="term" value="F:protein tyrosine phosphatase activity"/>
    <property type="evidence" value="ECO:0007669"/>
    <property type="project" value="UniProtKB-EC"/>
</dbReference>
<keyword evidence="3 6" id="KW-0378">Hydrolase</keyword>
<evidence type="ECO:0000256" key="3">
    <source>
        <dbReference type="ARBA" id="ARBA00022801"/>
    </source>
</evidence>
<dbReference type="InterPro" id="IPR016667">
    <property type="entry name" value="Caps_polysacc_synth_CpsB/CapC"/>
</dbReference>
<keyword evidence="4" id="KW-0904">Protein phosphatase</keyword>
<accession>A0ABU5CED3</accession>
<organism evidence="6 7">
    <name type="scientific">Tigheibacillus jepli</name>
    <dbReference type="NCBI Taxonomy" id="3035914"/>
    <lineage>
        <taxon>Bacteria</taxon>
        <taxon>Bacillati</taxon>
        <taxon>Bacillota</taxon>
        <taxon>Bacilli</taxon>
        <taxon>Bacillales</taxon>
        <taxon>Bacillaceae</taxon>
        <taxon>Tigheibacillus</taxon>
    </lineage>
</organism>
<proteinExistence type="inferred from homology"/>
<dbReference type="EMBL" id="JAROCA020000001">
    <property type="protein sequence ID" value="MDY0404703.1"/>
    <property type="molecule type" value="Genomic_DNA"/>
</dbReference>
<evidence type="ECO:0000256" key="2">
    <source>
        <dbReference type="ARBA" id="ARBA00013064"/>
    </source>
</evidence>
<evidence type="ECO:0000256" key="4">
    <source>
        <dbReference type="ARBA" id="ARBA00022912"/>
    </source>
</evidence>
<evidence type="ECO:0000313" key="7">
    <source>
        <dbReference type="Proteomes" id="UP001228376"/>
    </source>
</evidence>
<name>A0ABU5CED3_9BACI</name>
<protein>
    <recommendedName>
        <fullName evidence="2">protein-tyrosine-phosphatase</fullName>
        <ecNumber evidence="2">3.1.3.48</ecNumber>
    </recommendedName>
</protein>
<sequence length="88" mass="10124">MVGRFGKAIQKFTKQIVDANLTHFVASDAHNMTTRGFCMQEAYHAIQELYGYEMHTTLEENAQLLVAGKNVNKFEPERIKKKKFLGFL</sequence>
<dbReference type="Gene3D" id="3.20.20.140">
    <property type="entry name" value="Metal-dependent hydrolases"/>
    <property type="match status" value="1"/>
</dbReference>
<dbReference type="Proteomes" id="UP001228376">
    <property type="component" value="Unassembled WGS sequence"/>
</dbReference>
<dbReference type="RefSeq" id="WP_306068267.1">
    <property type="nucleotide sequence ID" value="NZ_JAROCA020000001.1"/>
</dbReference>
<dbReference type="EC" id="3.1.3.48" evidence="2"/>
<dbReference type="PANTHER" id="PTHR39181:SF1">
    <property type="entry name" value="TYROSINE-PROTEIN PHOSPHATASE YWQE"/>
    <property type="match status" value="1"/>
</dbReference>
<reference evidence="6 7" key="1">
    <citation type="submission" date="2023-10" db="EMBL/GenBank/DDBJ databases">
        <title>179-bfca-hs.</title>
        <authorList>
            <person name="Miliotis G."/>
            <person name="Sengupta P."/>
            <person name="Hameed A."/>
            <person name="Chuvochina M."/>
            <person name="Mcdonagh F."/>
            <person name="Simpson A.C."/>
            <person name="Singh N.K."/>
            <person name="Rekha P.D."/>
            <person name="Raman K."/>
            <person name="Hugenholtz P."/>
            <person name="Venkateswaran K."/>
        </authorList>
    </citation>
    <scope>NUCLEOTIDE SEQUENCE [LARGE SCALE GENOMIC DNA]</scope>
    <source>
        <strain evidence="6 7">179-BFC-A-HS</strain>
    </source>
</reference>
<dbReference type="Pfam" id="PF19567">
    <property type="entry name" value="CpsB_CapC"/>
    <property type="match status" value="1"/>
</dbReference>